<evidence type="ECO:0000313" key="9">
    <source>
        <dbReference type="Proteomes" id="UP001152321"/>
    </source>
</evidence>
<dbReference type="Gene3D" id="3.20.20.140">
    <property type="entry name" value="Metal-dependent hydrolases"/>
    <property type="match status" value="1"/>
</dbReference>
<comment type="cofactor">
    <cofactor evidence="1">
        <name>Zn(2+)</name>
        <dbReference type="ChEBI" id="CHEBI:29105"/>
    </cofactor>
</comment>
<name>A0ABT6DI69_9BACT</name>
<keyword evidence="5 8" id="KW-0378">Hydrolase</keyword>
<dbReference type="NCBIfam" id="TIGR00857">
    <property type="entry name" value="pyrC_multi"/>
    <property type="match status" value="1"/>
</dbReference>
<evidence type="ECO:0000256" key="1">
    <source>
        <dbReference type="ARBA" id="ARBA00001947"/>
    </source>
</evidence>
<dbReference type="InterPro" id="IPR032466">
    <property type="entry name" value="Metal_Hydrolase"/>
</dbReference>
<dbReference type="Gene3D" id="2.30.40.10">
    <property type="entry name" value="Urease, subunit C, domain 1"/>
    <property type="match status" value="1"/>
</dbReference>
<dbReference type="PANTHER" id="PTHR43668:SF4">
    <property type="entry name" value="ALLANTOINASE"/>
    <property type="match status" value="1"/>
</dbReference>
<dbReference type="InterPro" id="IPR050138">
    <property type="entry name" value="DHOase/Allantoinase_Hydrolase"/>
</dbReference>
<dbReference type="EMBL" id="JANRMI010000002">
    <property type="protein sequence ID" value="MDG0815930.1"/>
    <property type="molecule type" value="Genomic_DNA"/>
</dbReference>
<keyword evidence="9" id="KW-1185">Reference proteome</keyword>
<dbReference type="NCBIfam" id="NF006559">
    <property type="entry name" value="PRK09060.1"/>
    <property type="match status" value="1"/>
</dbReference>
<dbReference type="SUPFAM" id="SSF51338">
    <property type="entry name" value="Composite domain of metallo-dependent hydrolases"/>
    <property type="match status" value="1"/>
</dbReference>
<keyword evidence="4" id="KW-0479">Metal-binding</keyword>
<dbReference type="SUPFAM" id="SSF51556">
    <property type="entry name" value="Metallo-dependent hydrolases"/>
    <property type="match status" value="1"/>
</dbReference>
<dbReference type="InterPro" id="IPR002195">
    <property type="entry name" value="Dihydroorotase_CS"/>
</dbReference>
<evidence type="ECO:0000313" key="8">
    <source>
        <dbReference type="EMBL" id="MDG0815930.1"/>
    </source>
</evidence>
<evidence type="ECO:0000256" key="3">
    <source>
        <dbReference type="ARBA" id="ARBA00010286"/>
    </source>
</evidence>
<dbReference type="PANTHER" id="PTHR43668">
    <property type="entry name" value="ALLANTOINASE"/>
    <property type="match status" value="1"/>
</dbReference>
<dbReference type="CDD" id="cd01318">
    <property type="entry name" value="DHOase_IIb"/>
    <property type="match status" value="1"/>
</dbReference>
<dbReference type="Proteomes" id="UP001152321">
    <property type="component" value="Unassembled WGS sequence"/>
</dbReference>
<dbReference type="EC" id="3.5.2.3" evidence="8"/>
<sequence>MSSQPYDLLIKGGTCLLPHPSDQSLIEQSADIAITDGRIVKIRESINEPALRTINAHGLHVLPGVIDSQVHFREPGMTHKEDLESGTRAAILGGVTSIFEMPNTNPPTTTVEAFQDKLNRAKGRAHANYAFFMGASHDNVAEISTLEKQPHCSGIKIFMGSSTGNLLVEDDDSLEKILNQGSRRVIVHSEDEMRLRERKHIAVEQADPHYHPVWRDVETAVSSTTRLLRLARKTGRKIHVLHVSTAEEMDLLKDAKDNATGNVSAQVTVEVLPQHLTLYAPDCYDRLGTYAQQNPPIREKRHLDRLWKALLDGTVDVIGSDHAPHTREEKDRPYPTSPSGVPGVQTLVPIMLNHVHDGRLSLHKFVELVTVNPCQVFGVKNKGKLRQGFDGDITIVDLKKVKTIDNSWIASKCGWTPFHGMQVHGWVTHTIVGGHVVMEDDQVTMPAQGQPVNFEGTN</sequence>
<evidence type="ECO:0000259" key="7">
    <source>
        <dbReference type="Pfam" id="PF01979"/>
    </source>
</evidence>
<evidence type="ECO:0000256" key="4">
    <source>
        <dbReference type="ARBA" id="ARBA00022723"/>
    </source>
</evidence>
<comment type="similarity">
    <text evidence="3">Belongs to the metallo-dependent hydrolases superfamily. DHOase family. Class I DHOase subfamily.</text>
</comment>
<dbReference type="PROSITE" id="PS00483">
    <property type="entry name" value="DIHYDROOROTASE_2"/>
    <property type="match status" value="1"/>
</dbReference>
<proteinExistence type="inferred from homology"/>
<feature type="compositionally biased region" description="Basic and acidic residues" evidence="6">
    <location>
        <begin position="322"/>
        <end position="333"/>
    </location>
</feature>
<dbReference type="InterPro" id="IPR011059">
    <property type="entry name" value="Metal-dep_hydrolase_composite"/>
</dbReference>
<reference evidence="8" key="1">
    <citation type="submission" date="2022-08" db="EMBL/GenBank/DDBJ databases">
        <title>Novel Bdellovibrio Species Isolated from Svalbard: Designation Bdellovibrio svalbardensis.</title>
        <authorList>
            <person name="Mitchell R.J."/>
            <person name="Choi S.Y."/>
        </authorList>
    </citation>
    <scope>NUCLEOTIDE SEQUENCE</scope>
    <source>
        <strain evidence="8">PAP01</strain>
    </source>
</reference>
<comment type="function">
    <text evidence="2">Catalyzes the reversible cyclization of carbamoyl aspartate to dihydroorotate.</text>
</comment>
<protein>
    <submittedName>
        <fullName evidence="8">Dihydroorotase</fullName>
        <ecNumber evidence="8">3.5.2.3</ecNumber>
    </submittedName>
</protein>
<accession>A0ABT6DI69</accession>
<dbReference type="InterPro" id="IPR006680">
    <property type="entry name" value="Amidohydro-rel"/>
</dbReference>
<dbReference type="RefSeq" id="WP_277577408.1">
    <property type="nucleotide sequence ID" value="NZ_JANRMI010000002.1"/>
</dbReference>
<evidence type="ECO:0000256" key="6">
    <source>
        <dbReference type="SAM" id="MobiDB-lite"/>
    </source>
</evidence>
<comment type="caution">
    <text evidence="8">The sequence shown here is derived from an EMBL/GenBank/DDBJ whole genome shotgun (WGS) entry which is preliminary data.</text>
</comment>
<gene>
    <name evidence="8" type="ORF">NWE73_06125</name>
</gene>
<feature type="region of interest" description="Disordered" evidence="6">
    <location>
        <begin position="319"/>
        <end position="340"/>
    </location>
</feature>
<dbReference type="Pfam" id="PF01979">
    <property type="entry name" value="Amidohydro_1"/>
    <property type="match status" value="1"/>
</dbReference>
<evidence type="ECO:0000256" key="5">
    <source>
        <dbReference type="ARBA" id="ARBA00022801"/>
    </source>
</evidence>
<dbReference type="GO" id="GO:0004151">
    <property type="term" value="F:dihydroorotase activity"/>
    <property type="evidence" value="ECO:0007669"/>
    <property type="project" value="UniProtKB-EC"/>
</dbReference>
<evidence type="ECO:0000256" key="2">
    <source>
        <dbReference type="ARBA" id="ARBA00002368"/>
    </source>
</evidence>
<organism evidence="8 9">
    <name type="scientific">Bdellovibrio svalbardensis</name>
    <dbReference type="NCBI Taxonomy" id="2972972"/>
    <lineage>
        <taxon>Bacteria</taxon>
        <taxon>Pseudomonadati</taxon>
        <taxon>Bdellovibrionota</taxon>
        <taxon>Bdellovibrionia</taxon>
        <taxon>Bdellovibrionales</taxon>
        <taxon>Pseudobdellovibrionaceae</taxon>
        <taxon>Bdellovibrio</taxon>
    </lineage>
</organism>
<feature type="domain" description="Amidohydrolase-related" evidence="7">
    <location>
        <begin position="61"/>
        <end position="437"/>
    </location>
</feature>